<name>A0A165H7F4_EXIGL</name>
<reference evidence="2 3" key="1">
    <citation type="journal article" date="2016" name="Mol. Biol. Evol.">
        <title>Comparative Genomics of Early-Diverging Mushroom-Forming Fungi Provides Insights into the Origins of Lignocellulose Decay Capabilities.</title>
        <authorList>
            <person name="Nagy L.G."/>
            <person name="Riley R."/>
            <person name="Tritt A."/>
            <person name="Adam C."/>
            <person name="Daum C."/>
            <person name="Floudas D."/>
            <person name="Sun H."/>
            <person name="Yadav J.S."/>
            <person name="Pangilinan J."/>
            <person name="Larsson K.H."/>
            <person name="Matsuura K."/>
            <person name="Barry K."/>
            <person name="Labutti K."/>
            <person name="Kuo R."/>
            <person name="Ohm R.A."/>
            <person name="Bhattacharya S.S."/>
            <person name="Shirouzu T."/>
            <person name="Yoshinaga Y."/>
            <person name="Martin F.M."/>
            <person name="Grigoriev I.V."/>
            <person name="Hibbett D.S."/>
        </authorList>
    </citation>
    <scope>NUCLEOTIDE SEQUENCE [LARGE SCALE GENOMIC DNA]</scope>
    <source>
        <strain evidence="2 3">HHB12029</strain>
    </source>
</reference>
<feature type="signal peptide" evidence="1">
    <location>
        <begin position="1"/>
        <end position="19"/>
    </location>
</feature>
<protein>
    <recommendedName>
        <fullName evidence="4">AA1-like domain-containing protein</fullName>
    </recommendedName>
</protein>
<evidence type="ECO:0008006" key="4">
    <source>
        <dbReference type="Google" id="ProtNLM"/>
    </source>
</evidence>
<dbReference type="AlphaFoldDB" id="A0A165H7F4"/>
<gene>
    <name evidence="2" type="ORF">EXIGLDRAFT_719247</name>
</gene>
<proteinExistence type="predicted"/>
<evidence type="ECO:0000313" key="2">
    <source>
        <dbReference type="EMBL" id="KZV91560.1"/>
    </source>
</evidence>
<keyword evidence="1" id="KW-0732">Signal</keyword>
<evidence type="ECO:0000256" key="1">
    <source>
        <dbReference type="SAM" id="SignalP"/>
    </source>
</evidence>
<sequence length="117" mass="12069">MVFSRSLIVLSALLTAVLAAPAGGPAPTCASVWPVQIFGFTAATAPNAPGSISFTLDTVPNLALAPLIQCSVVLPVGAPMQNDSTSGEYECPEDNMYLVKYDTKGVLSIGITRHCSA</sequence>
<keyword evidence="3" id="KW-1185">Reference proteome</keyword>
<dbReference type="InParanoid" id="A0A165H7F4"/>
<dbReference type="EMBL" id="KV426025">
    <property type="protein sequence ID" value="KZV91560.1"/>
    <property type="molecule type" value="Genomic_DNA"/>
</dbReference>
<feature type="chain" id="PRO_5007858521" description="AA1-like domain-containing protein" evidence="1">
    <location>
        <begin position="20"/>
        <end position="117"/>
    </location>
</feature>
<evidence type="ECO:0000313" key="3">
    <source>
        <dbReference type="Proteomes" id="UP000077266"/>
    </source>
</evidence>
<accession>A0A165H7F4</accession>
<dbReference type="Proteomes" id="UP000077266">
    <property type="component" value="Unassembled WGS sequence"/>
</dbReference>
<organism evidence="2 3">
    <name type="scientific">Exidia glandulosa HHB12029</name>
    <dbReference type="NCBI Taxonomy" id="1314781"/>
    <lineage>
        <taxon>Eukaryota</taxon>
        <taxon>Fungi</taxon>
        <taxon>Dikarya</taxon>
        <taxon>Basidiomycota</taxon>
        <taxon>Agaricomycotina</taxon>
        <taxon>Agaricomycetes</taxon>
        <taxon>Auriculariales</taxon>
        <taxon>Exidiaceae</taxon>
        <taxon>Exidia</taxon>
    </lineage>
</organism>